<gene>
    <name evidence="6" type="primary">LOC112055363</name>
</gene>
<evidence type="ECO:0000256" key="4">
    <source>
        <dbReference type="RuleBase" id="RU003690"/>
    </source>
</evidence>
<organism evidence="5 6">
    <name type="scientific">Bicyclus anynana</name>
    <name type="common">Squinting bush brown butterfly</name>
    <dbReference type="NCBI Taxonomy" id="110368"/>
    <lineage>
        <taxon>Eukaryota</taxon>
        <taxon>Metazoa</taxon>
        <taxon>Ecdysozoa</taxon>
        <taxon>Arthropoda</taxon>
        <taxon>Hexapoda</taxon>
        <taxon>Insecta</taxon>
        <taxon>Pterygota</taxon>
        <taxon>Neoptera</taxon>
        <taxon>Endopterygota</taxon>
        <taxon>Lepidoptera</taxon>
        <taxon>Glossata</taxon>
        <taxon>Ditrysia</taxon>
        <taxon>Papilionoidea</taxon>
        <taxon>Nymphalidae</taxon>
        <taxon>Satyrinae</taxon>
        <taxon>Satyrini</taxon>
        <taxon>Mycalesina</taxon>
        <taxon>Bicyclus</taxon>
    </lineage>
</organism>
<dbReference type="InterPro" id="IPR017853">
    <property type="entry name" value="GH"/>
</dbReference>
<evidence type="ECO:0000256" key="3">
    <source>
        <dbReference type="ARBA" id="ARBA00023295"/>
    </source>
</evidence>
<dbReference type="Pfam" id="PF00232">
    <property type="entry name" value="Glyco_hydro_1"/>
    <property type="match status" value="1"/>
</dbReference>
<dbReference type="InterPro" id="IPR033132">
    <property type="entry name" value="GH_1_N_CS"/>
</dbReference>
<keyword evidence="2" id="KW-0378">Hydrolase</keyword>
<dbReference type="PANTHER" id="PTHR10353">
    <property type="entry name" value="GLYCOSYL HYDROLASE"/>
    <property type="match status" value="1"/>
</dbReference>
<evidence type="ECO:0000256" key="2">
    <source>
        <dbReference type="ARBA" id="ARBA00022801"/>
    </source>
</evidence>
<dbReference type="SUPFAM" id="SSF51445">
    <property type="entry name" value="(Trans)glycosidases"/>
    <property type="match status" value="1"/>
</dbReference>
<proteinExistence type="inferred from homology"/>
<reference evidence="6" key="1">
    <citation type="submission" date="2025-08" db="UniProtKB">
        <authorList>
            <consortium name="RefSeq"/>
        </authorList>
    </citation>
    <scope>IDENTIFICATION</scope>
</reference>
<keyword evidence="5" id="KW-1185">Reference proteome</keyword>
<accession>A0ABM3M0J7</accession>
<keyword evidence="3" id="KW-0326">Glycosidase</keyword>
<name>A0ABM3M0J7_BICAN</name>
<evidence type="ECO:0000313" key="5">
    <source>
        <dbReference type="Proteomes" id="UP001652582"/>
    </source>
</evidence>
<dbReference type="InterPro" id="IPR001360">
    <property type="entry name" value="Glyco_hydro_1"/>
</dbReference>
<dbReference type="PANTHER" id="PTHR10353:SF36">
    <property type="entry name" value="LP05116P"/>
    <property type="match status" value="1"/>
</dbReference>
<dbReference type="RefSeq" id="XP_052744850.1">
    <property type="nucleotide sequence ID" value="XM_052888890.1"/>
</dbReference>
<evidence type="ECO:0000313" key="6">
    <source>
        <dbReference type="RefSeq" id="XP_052744850.1"/>
    </source>
</evidence>
<dbReference type="Gene3D" id="3.20.20.80">
    <property type="entry name" value="Glycosidases"/>
    <property type="match status" value="1"/>
</dbReference>
<dbReference type="Proteomes" id="UP001652582">
    <property type="component" value="Chromosome 24"/>
</dbReference>
<dbReference type="PRINTS" id="PR00131">
    <property type="entry name" value="GLHYDRLASE1"/>
</dbReference>
<evidence type="ECO:0000256" key="1">
    <source>
        <dbReference type="ARBA" id="ARBA00010838"/>
    </source>
</evidence>
<dbReference type="GeneID" id="112055363"/>
<dbReference type="PROSITE" id="PS00653">
    <property type="entry name" value="GLYCOSYL_HYDROL_F1_2"/>
    <property type="match status" value="1"/>
</dbReference>
<sequence>MCIVQAICRDTFCLLFVASKNGAWSKSDIRSFPKGFMFGVSTSAYQIEGGCYEDGKGLSIWDIASHTKPSPIDDGSTGDITVDSYHLYKRDISMLKDLGVDFYRFSISWTRILPNGFSNYVNSAGLRYYNHLINDLLKNGITPFVTMYHWDLPYELHKLGGWTNPVTVDWFVDYANILFESLGDRVKFWITINEPKEICHEGYGSDMKAPFLNMSGIAEYICAKNVLLAHAKVYHLYDEEYRTQQQGSIGIALNAKWFEPASDTIDDHQAAIDARQFDWGLYAHPIFSKEGDYPTQVKNNVYAKSVEQGYAQSRLPELSAAEIAIIRGTSDFFGLNSFTTVLTYRDASLDGMFPVPSFRDDMGAVLTNDPSWPRSHSPWLQEVPWGFRKLLLEINKLYDNPPVYILANGWSSKRGLLDEDRIQYMRNYLIALLDAVKLGCNIKAYAAWTLMDSFEWLRGYTEKFGLYEVDFHSPDKTTTPRKSAFIYKEIIRSKKLDPNYEPEQYYEEKEIYRKESQEEGRVKN</sequence>
<comment type="similarity">
    <text evidence="1 4">Belongs to the glycosyl hydrolase 1 family.</text>
</comment>
<protein>
    <submittedName>
        <fullName evidence="6">Myrosinase 1-like</fullName>
    </submittedName>
</protein>